<evidence type="ECO:0000313" key="3">
    <source>
        <dbReference type="Proteomes" id="UP001220217"/>
    </source>
</evidence>
<accession>A0ABD7X4R0</accession>
<feature type="domain" description="Spore coat protein X/V" evidence="1">
    <location>
        <begin position="21"/>
        <end position="77"/>
    </location>
</feature>
<protein>
    <submittedName>
        <fullName evidence="2">Spore coat protein</fullName>
    </submittedName>
</protein>
<keyword evidence="2" id="KW-0614">Plasmid</keyword>
<gene>
    <name evidence="2" type="ORF">PWO00_28190</name>
</gene>
<dbReference type="EMBL" id="CP118720">
    <property type="protein sequence ID" value="WEA47232.1"/>
    <property type="molecule type" value="Genomic_DNA"/>
</dbReference>
<keyword evidence="2" id="KW-0167">Capsid protein</keyword>
<sequence length="143" mass="16013">MNERKWRALDHCENERFSGKDVSQEADQIAVVEQNSWEKIIIRDSESVRVQTTDTQIAATIQLALQAAIAIVVRITIGDNDQGDRIVQEFKQVAAVTKQQNNQKTVIENSVNVNVTTIDTSVAVNLQLLLQVLLAILFTLEII</sequence>
<dbReference type="AlphaFoldDB" id="A0ABD7X4R0"/>
<dbReference type="Pfam" id="PF07552">
    <property type="entry name" value="Coat_X"/>
    <property type="match status" value="2"/>
</dbReference>
<name>A0ABD7X4R0_PRIAR</name>
<organism evidence="2 3">
    <name type="scientific">Priestia aryabhattai</name>
    <name type="common">Bacillus aryabhattai</name>
    <dbReference type="NCBI Taxonomy" id="412384"/>
    <lineage>
        <taxon>Bacteria</taxon>
        <taxon>Bacillati</taxon>
        <taxon>Bacillota</taxon>
        <taxon>Bacilli</taxon>
        <taxon>Bacillales</taxon>
        <taxon>Bacillaceae</taxon>
        <taxon>Priestia</taxon>
    </lineage>
</organism>
<proteinExistence type="predicted"/>
<evidence type="ECO:0000259" key="1">
    <source>
        <dbReference type="Pfam" id="PF07552"/>
    </source>
</evidence>
<dbReference type="Proteomes" id="UP001220217">
    <property type="component" value="Plasmid pG5MAi6_2"/>
</dbReference>
<keyword evidence="2" id="KW-0946">Virion</keyword>
<dbReference type="RefSeq" id="WP_275037735.1">
    <property type="nucleotide sequence ID" value="NZ_CP118720.1"/>
</dbReference>
<reference evidence="2 3" key="1">
    <citation type="submission" date="2023-02" db="EMBL/GenBank/DDBJ databases">
        <title>Complete genome sequence of Priestia aryabhattai G5MAi6, a methanol-tolerant strain isolated from tap water in Hong Kong.</title>
        <authorList>
            <person name="Leung K.M."/>
            <person name="Lai G.K.K."/>
            <person name="Griffin S.D.J."/>
        </authorList>
    </citation>
    <scope>NUCLEOTIDE SEQUENCE [LARGE SCALE GENOMIC DNA]</scope>
    <source>
        <strain evidence="2 3">G5MAi6</strain>
        <plasmid evidence="2 3">pG5MAi6_2</plasmid>
    </source>
</reference>
<evidence type="ECO:0000313" key="2">
    <source>
        <dbReference type="EMBL" id="WEA47232.1"/>
    </source>
</evidence>
<feature type="domain" description="Spore coat protein X/V" evidence="1">
    <location>
        <begin position="85"/>
        <end position="142"/>
    </location>
</feature>
<geneLocation type="plasmid" evidence="2 3">
    <name>pG5MAi6_2</name>
</geneLocation>
<dbReference type="InterPro" id="IPR011428">
    <property type="entry name" value="Spore_coat_X/V"/>
</dbReference>